<keyword evidence="3" id="KW-1185">Reference proteome</keyword>
<reference evidence="2 3" key="1">
    <citation type="journal article" date="2022" name="bioRxiv">
        <title>Genomics of Preaxostyla Flagellates Illuminates Evolutionary Transitions and the Path Towards Mitochondrial Loss.</title>
        <authorList>
            <person name="Novak L.V.F."/>
            <person name="Treitli S.C."/>
            <person name="Pyrih J."/>
            <person name="Halakuc P."/>
            <person name="Pipaliya S.V."/>
            <person name="Vacek V."/>
            <person name="Brzon O."/>
            <person name="Soukal P."/>
            <person name="Eme L."/>
            <person name="Dacks J.B."/>
            <person name="Karnkowska A."/>
            <person name="Elias M."/>
            <person name="Hampl V."/>
        </authorList>
    </citation>
    <scope>NUCLEOTIDE SEQUENCE [LARGE SCALE GENOMIC DNA]</scope>
    <source>
        <strain evidence="2">NAU3</strain>
        <tissue evidence="2">Gut</tissue>
    </source>
</reference>
<proteinExistence type="predicted"/>
<evidence type="ECO:0000313" key="2">
    <source>
        <dbReference type="EMBL" id="KAK2952943.1"/>
    </source>
</evidence>
<feature type="compositionally biased region" description="Polar residues" evidence="1">
    <location>
        <begin position="58"/>
        <end position="70"/>
    </location>
</feature>
<accession>A0ABQ9XKI5</accession>
<feature type="region of interest" description="Disordered" evidence="1">
    <location>
        <begin position="202"/>
        <end position="225"/>
    </location>
</feature>
<evidence type="ECO:0000256" key="1">
    <source>
        <dbReference type="SAM" id="MobiDB-lite"/>
    </source>
</evidence>
<comment type="caution">
    <text evidence="2">The sequence shown here is derived from an EMBL/GenBank/DDBJ whole genome shotgun (WGS) entry which is preliminary data.</text>
</comment>
<dbReference type="Proteomes" id="UP001281761">
    <property type="component" value="Unassembled WGS sequence"/>
</dbReference>
<feature type="compositionally biased region" description="Basic residues" evidence="1">
    <location>
        <begin position="209"/>
        <end position="225"/>
    </location>
</feature>
<evidence type="ECO:0000313" key="3">
    <source>
        <dbReference type="Proteomes" id="UP001281761"/>
    </source>
</evidence>
<protein>
    <submittedName>
        <fullName evidence="2">Uncharacterized protein</fullName>
    </submittedName>
</protein>
<gene>
    <name evidence="2" type="ORF">BLNAU_12119</name>
</gene>
<feature type="compositionally biased region" description="Polar residues" evidence="1">
    <location>
        <begin position="39"/>
        <end position="48"/>
    </location>
</feature>
<name>A0ABQ9XKI5_9EUKA</name>
<feature type="region of interest" description="Disordered" evidence="1">
    <location>
        <begin position="1"/>
        <end position="20"/>
    </location>
</feature>
<sequence length="225" mass="24932">MHDSPPTHRTACLRPSRRSSVSPLVALIDHTATDEWLSLHSSPNQPNCTRGKDEIDVGSTQRKQNKPTQQRADRPNTETADIALYLPHRLNRHCKTTKTDPSPPLSPCSFLEGNASTDVLTLSDLVIHPTERFLACSIGVTSLSSITIADNESAFSDDSIIAIHLTKHLTLSMWTISLSSITLTHFLIHINSASTASSLVECPPSQSTHTHHQNYRPMRRHRHAD</sequence>
<feature type="region of interest" description="Disordered" evidence="1">
    <location>
        <begin position="38"/>
        <end position="78"/>
    </location>
</feature>
<dbReference type="EMBL" id="JARBJD010000097">
    <property type="protein sequence ID" value="KAK2952943.1"/>
    <property type="molecule type" value="Genomic_DNA"/>
</dbReference>
<organism evidence="2 3">
    <name type="scientific">Blattamonas nauphoetae</name>
    <dbReference type="NCBI Taxonomy" id="2049346"/>
    <lineage>
        <taxon>Eukaryota</taxon>
        <taxon>Metamonada</taxon>
        <taxon>Preaxostyla</taxon>
        <taxon>Oxymonadida</taxon>
        <taxon>Blattamonas</taxon>
    </lineage>
</organism>